<feature type="domain" description="Lnb N-terminal periplasmic" evidence="3">
    <location>
        <begin position="26"/>
        <end position="164"/>
    </location>
</feature>
<keyword evidence="2" id="KW-0732">Signal</keyword>
<evidence type="ECO:0000313" key="6">
    <source>
        <dbReference type="Proteomes" id="UP000005631"/>
    </source>
</evidence>
<keyword evidence="1" id="KW-0472">Membrane</keyword>
<dbReference type="EMBL" id="CP003156">
    <property type="protein sequence ID" value="AEV31094.1"/>
    <property type="molecule type" value="Genomic_DNA"/>
</dbReference>
<evidence type="ECO:0000259" key="4">
    <source>
        <dbReference type="Pfam" id="PF25221"/>
    </source>
</evidence>
<accession>G8R5U6</accession>
<evidence type="ECO:0000256" key="1">
    <source>
        <dbReference type="SAM" id="Phobius"/>
    </source>
</evidence>
<dbReference type="OrthoDB" id="319167at2"/>
<reference evidence="5 6" key="1">
    <citation type="journal article" date="2012" name="Stand. Genomic Sci.">
        <title>Genome sequence of the orange-pigmented seawater bacterium Owenweeksia hongkongensis type strain (UST20020801(T)).</title>
        <authorList>
            <person name="Riedel T."/>
            <person name="Held B."/>
            <person name="Nolan M."/>
            <person name="Lucas S."/>
            <person name="Lapidus A."/>
            <person name="Tice H."/>
            <person name="Del Rio T.G."/>
            <person name="Cheng J.F."/>
            <person name="Han C."/>
            <person name="Tapia R."/>
            <person name="Goodwin L.A."/>
            <person name="Pitluck S."/>
            <person name="Liolios K."/>
            <person name="Mavromatis K."/>
            <person name="Pagani I."/>
            <person name="Ivanova N."/>
            <person name="Mikhailova N."/>
            <person name="Pati A."/>
            <person name="Chen A."/>
            <person name="Palaniappan K."/>
            <person name="Rohde M."/>
            <person name="Tindall B.J."/>
            <person name="Detter J.C."/>
            <person name="Goker M."/>
            <person name="Woyke T."/>
            <person name="Bristow J."/>
            <person name="Eisen J.A."/>
            <person name="Markowitz V."/>
            <person name="Hugenholtz P."/>
            <person name="Klenk H.P."/>
            <person name="Kyrpides N.C."/>
        </authorList>
    </citation>
    <scope>NUCLEOTIDE SEQUENCE</scope>
    <source>
        <strain evidence="6">DSM 17368 / JCM 12287 / NRRL B-23963</strain>
    </source>
</reference>
<dbReference type="STRING" id="926562.Oweho_0070"/>
<dbReference type="Pfam" id="PF13387">
    <property type="entry name" value="Lnb_N"/>
    <property type="match status" value="1"/>
</dbReference>
<keyword evidence="6" id="KW-1185">Reference proteome</keyword>
<dbReference type="InterPro" id="IPR057436">
    <property type="entry name" value="5TMH_Lnb"/>
</dbReference>
<dbReference type="InterPro" id="IPR025178">
    <property type="entry name" value="Lnb_N"/>
</dbReference>
<feature type="transmembrane region" description="Helical" evidence="1">
    <location>
        <begin position="311"/>
        <end position="331"/>
    </location>
</feature>
<organism evidence="5 6">
    <name type="scientific">Owenweeksia hongkongensis (strain DSM 17368 / CIP 108786 / JCM 12287 / NRRL B-23963 / UST20020801)</name>
    <dbReference type="NCBI Taxonomy" id="926562"/>
    <lineage>
        <taxon>Bacteria</taxon>
        <taxon>Pseudomonadati</taxon>
        <taxon>Bacteroidota</taxon>
        <taxon>Flavobacteriia</taxon>
        <taxon>Flavobacteriales</taxon>
        <taxon>Owenweeksiaceae</taxon>
        <taxon>Owenweeksia</taxon>
    </lineage>
</organism>
<feature type="transmembrane region" description="Helical" evidence="1">
    <location>
        <begin position="367"/>
        <end position="387"/>
    </location>
</feature>
<dbReference type="AlphaFoldDB" id="G8R5U6"/>
<proteinExistence type="predicted"/>
<feature type="chain" id="PRO_5003514711" evidence="2">
    <location>
        <begin position="19"/>
        <end position="392"/>
    </location>
</feature>
<feature type="signal peptide" evidence="2">
    <location>
        <begin position="1"/>
        <end position="18"/>
    </location>
</feature>
<keyword evidence="1" id="KW-1133">Transmembrane helix</keyword>
<name>G8R5U6_OWEHD</name>
<feature type="transmembrane region" description="Helical" evidence="1">
    <location>
        <begin position="343"/>
        <end position="361"/>
    </location>
</feature>
<feature type="transmembrane region" description="Helical" evidence="1">
    <location>
        <begin position="282"/>
        <end position="305"/>
    </location>
</feature>
<dbReference type="eggNOG" id="ENOG502Z87C">
    <property type="taxonomic scope" value="Bacteria"/>
</dbReference>
<dbReference type="Proteomes" id="UP000005631">
    <property type="component" value="Chromosome"/>
</dbReference>
<protein>
    <submittedName>
        <fullName evidence="5">Uncharacterized protein</fullName>
    </submittedName>
</protein>
<dbReference type="KEGG" id="oho:Oweho_0070"/>
<keyword evidence="1" id="KW-0812">Transmembrane</keyword>
<dbReference type="PATRIC" id="fig|926562.3.peg.69"/>
<gene>
    <name evidence="5" type="ordered locus">Oweho_0070</name>
</gene>
<evidence type="ECO:0000256" key="2">
    <source>
        <dbReference type="SAM" id="SignalP"/>
    </source>
</evidence>
<feature type="domain" description="Lnb-like transmembrane" evidence="4">
    <location>
        <begin position="250"/>
        <end position="386"/>
    </location>
</feature>
<evidence type="ECO:0000259" key="3">
    <source>
        <dbReference type="Pfam" id="PF13387"/>
    </source>
</evidence>
<feature type="transmembrane region" description="Helical" evidence="1">
    <location>
        <begin position="257"/>
        <end position="275"/>
    </location>
</feature>
<sequence length="392" mass="46124">MKKCLLFLLLFVNTFAFAQVQLTDKAEIRIVTCGPYQGELYSAFGHSAIRVYDPSQAIDLIYNYGVFNFNQPNFYLNFAKGHLKYRLAVSRYQPFVDSYIDENRFVHEQILNLTPAQNQKVFDFLQWNAQEENMHYYYDYFYDNCATRVRDVMKKALGDSVRFDDSHITTNYTIRDLCDIYLQEQPWGDLGIDLCLGLPMDKNATPWMYMFLPDYVEQGFDHAYIKGQRGEKPLVKETVNTFEALPEKAETNWNTPFLYFTALLVLGLLITYQGYNAKRGLYWFDAVIFSIIGLIGWFLFVLWLATDHRAAAQNMNLLWAIPLHFPVALILLKKKKPNWLKPYFTLTALLAFITLIAWPWWPQDLNNSLIPFVLLIMVRAVYIRWSLKRFYE</sequence>
<dbReference type="HOGENOM" id="CLU_052983_1_0_10"/>
<dbReference type="Pfam" id="PF25221">
    <property type="entry name" value="5TMH_Lnb"/>
    <property type="match status" value="1"/>
</dbReference>
<evidence type="ECO:0000313" key="5">
    <source>
        <dbReference type="EMBL" id="AEV31094.1"/>
    </source>
</evidence>